<evidence type="ECO:0000256" key="5">
    <source>
        <dbReference type="ARBA" id="ARBA00023242"/>
    </source>
</evidence>
<dbReference type="PANTHER" id="PTHR46481:SF10">
    <property type="entry name" value="ZINC FINGER BED DOMAIN-CONTAINING PROTEIN 39"/>
    <property type="match status" value="1"/>
</dbReference>
<dbReference type="SUPFAM" id="SSF53098">
    <property type="entry name" value="Ribonuclease H-like"/>
    <property type="match status" value="1"/>
</dbReference>
<keyword evidence="7" id="KW-1185">Reference proteome</keyword>
<evidence type="ECO:0000256" key="4">
    <source>
        <dbReference type="ARBA" id="ARBA00022833"/>
    </source>
</evidence>
<dbReference type="GO" id="GO:0005634">
    <property type="term" value="C:nucleus"/>
    <property type="evidence" value="ECO:0007669"/>
    <property type="project" value="UniProtKB-SubCell"/>
</dbReference>
<dbReference type="EMBL" id="LN649231">
    <property type="protein sequence ID" value="CEI70914.1"/>
    <property type="molecule type" value="Genomic_DNA"/>
</dbReference>
<keyword evidence="5" id="KW-0539">Nucleus</keyword>
<keyword evidence="2" id="KW-0479">Metal-binding</keyword>
<evidence type="ECO:0000313" key="6">
    <source>
        <dbReference type="EMBL" id="CEI70914.1"/>
    </source>
</evidence>
<keyword evidence="3" id="KW-0863">Zinc-finger</keyword>
<evidence type="ECO:0008006" key="8">
    <source>
        <dbReference type="Google" id="ProtNLM"/>
    </source>
</evidence>
<organism evidence="6 7">
    <name type="scientific">Fusarium venenatum</name>
    <dbReference type="NCBI Taxonomy" id="56646"/>
    <lineage>
        <taxon>Eukaryota</taxon>
        <taxon>Fungi</taxon>
        <taxon>Dikarya</taxon>
        <taxon>Ascomycota</taxon>
        <taxon>Pezizomycotina</taxon>
        <taxon>Sordariomycetes</taxon>
        <taxon>Hypocreomycetidae</taxon>
        <taxon>Hypocreales</taxon>
        <taxon>Nectriaceae</taxon>
        <taxon>Fusarium</taxon>
    </lineage>
</organism>
<reference evidence="7" key="1">
    <citation type="submission" date="2014-10" db="EMBL/GenBank/DDBJ databases">
        <authorList>
            <person name="King R."/>
        </authorList>
    </citation>
    <scope>NUCLEOTIDE SEQUENCE [LARGE SCALE GENOMIC DNA]</scope>
    <source>
        <strain evidence="7">A3/5</strain>
    </source>
</reference>
<dbReference type="AlphaFoldDB" id="A0A2L2TIX0"/>
<dbReference type="GO" id="GO:0008270">
    <property type="term" value="F:zinc ion binding"/>
    <property type="evidence" value="ECO:0007669"/>
    <property type="project" value="UniProtKB-KW"/>
</dbReference>
<dbReference type="InterPro" id="IPR052035">
    <property type="entry name" value="ZnF_BED_domain_contain"/>
</dbReference>
<evidence type="ECO:0000256" key="2">
    <source>
        <dbReference type="ARBA" id="ARBA00022723"/>
    </source>
</evidence>
<dbReference type="PANTHER" id="PTHR46481">
    <property type="entry name" value="ZINC FINGER BED DOMAIN-CONTAINING PROTEIN 4"/>
    <property type="match status" value="1"/>
</dbReference>
<protein>
    <recommendedName>
        <fullName evidence="8">DUF659 domain-containing protein</fullName>
    </recommendedName>
</protein>
<sequence>MEPTTPLMNDETETLSRITPVEAFLATPASSVQSETPQDPEHQYLWRCFPDHIWSQRVRDTSSWAPAKATTSAAQRKAEKMKTKDQRSIADVMKLDTRLPRKQEIANSLVKSFDRKHFQRLLLELIIKEKYLFSICKQGRLRQIFKYLNPLIKITGASITRKTIRHRILLAYELHKGKDRIGYFTLGNAESNNKAIEVIGGNLGFVGSTKRGCCFGHTLNLLAKALLFGHNVKTFEEQLSGAAALSKAEHALWRRKGPVGKLHNLMVEVRRSDQLTYLLRSIQRSEFEMSSDPRIKARKPLDLIIDNNTRWLPQLYMIRRALTLRPFVEKLVLKHRQQWEQDNRSRRTGNLRKSAKEPRICLEENQLTMNDWDVLDHLARLLGFYDDAVKTLEGDGQQRRRKRG</sequence>
<name>A0A2L2TIX0_9HYPO</name>
<keyword evidence="4" id="KW-0862">Zinc</keyword>
<dbReference type="InterPro" id="IPR012337">
    <property type="entry name" value="RNaseH-like_sf"/>
</dbReference>
<proteinExistence type="predicted"/>
<evidence type="ECO:0000313" key="7">
    <source>
        <dbReference type="Proteomes" id="UP000245910"/>
    </source>
</evidence>
<evidence type="ECO:0000256" key="1">
    <source>
        <dbReference type="ARBA" id="ARBA00004123"/>
    </source>
</evidence>
<evidence type="ECO:0000256" key="3">
    <source>
        <dbReference type="ARBA" id="ARBA00022771"/>
    </source>
</evidence>
<comment type="subcellular location">
    <subcellularLocation>
        <location evidence="1">Nucleus</location>
    </subcellularLocation>
</comment>
<accession>A0A2L2TIX0</accession>
<dbReference type="Proteomes" id="UP000245910">
    <property type="component" value="Chromosome III"/>
</dbReference>